<evidence type="ECO:0000259" key="13">
    <source>
        <dbReference type="Pfam" id="PF14823"/>
    </source>
</evidence>
<feature type="compositionally biased region" description="Polar residues" evidence="11">
    <location>
        <begin position="297"/>
        <end position="320"/>
    </location>
</feature>
<comment type="similarity">
    <text evidence="10">Belongs to the precorrin methyltransferase family.</text>
</comment>
<dbReference type="GO" id="GO:0004851">
    <property type="term" value="F:uroporphyrin-III C-methyltransferase activity"/>
    <property type="evidence" value="ECO:0007669"/>
    <property type="project" value="TreeGrafter"/>
</dbReference>
<dbReference type="AlphaFoldDB" id="A0A1M2VPN3"/>
<evidence type="ECO:0000256" key="8">
    <source>
        <dbReference type="ARBA" id="ARBA00023244"/>
    </source>
</evidence>
<dbReference type="InterPro" id="IPR036291">
    <property type="entry name" value="NAD(P)-bd_dom_sf"/>
</dbReference>
<dbReference type="Pfam" id="PF13241">
    <property type="entry name" value="NAD_binding_7"/>
    <property type="match status" value="1"/>
</dbReference>
<evidence type="ECO:0000256" key="10">
    <source>
        <dbReference type="RuleBase" id="RU003960"/>
    </source>
</evidence>
<keyword evidence="2" id="KW-0488">Methylation</keyword>
<dbReference type="EMBL" id="MNAD01000899">
    <property type="protein sequence ID" value="OJT09555.1"/>
    <property type="molecule type" value="Genomic_DNA"/>
</dbReference>
<evidence type="ECO:0000256" key="9">
    <source>
        <dbReference type="ARBA" id="ARBA00035662"/>
    </source>
</evidence>
<feature type="region of interest" description="Disordered" evidence="11">
    <location>
        <begin position="297"/>
        <end position="323"/>
    </location>
</feature>
<feature type="compositionally biased region" description="Basic and acidic residues" evidence="11">
    <location>
        <begin position="245"/>
        <end position="256"/>
    </location>
</feature>
<keyword evidence="3 10" id="KW-0489">Methyltransferase</keyword>
<evidence type="ECO:0000313" key="16">
    <source>
        <dbReference type="Proteomes" id="UP000184267"/>
    </source>
</evidence>
<dbReference type="InterPro" id="IPR006366">
    <property type="entry name" value="CobA/CysG_C"/>
</dbReference>
<dbReference type="InterPro" id="IPR050161">
    <property type="entry name" value="Siro_Cobalamin_biosynth"/>
</dbReference>
<dbReference type="InterPro" id="IPR014776">
    <property type="entry name" value="4pyrrole_Mease_sub2"/>
</dbReference>
<dbReference type="Gene3D" id="3.40.1010.10">
    <property type="entry name" value="Cobalt-precorrin-4 Transmethylase, Domain 1"/>
    <property type="match status" value="1"/>
</dbReference>
<feature type="region of interest" description="Disordered" evidence="11">
    <location>
        <begin position="231"/>
        <end position="257"/>
    </location>
</feature>
<dbReference type="Gene3D" id="3.40.50.720">
    <property type="entry name" value="NAD(P)-binding Rossmann-like Domain"/>
    <property type="match status" value="1"/>
</dbReference>
<reference evidence="15 16" key="1">
    <citation type="submission" date="2016-10" db="EMBL/GenBank/DDBJ databases">
        <title>Genome sequence of the basidiomycete white-rot fungus Trametes pubescens.</title>
        <authorList>
            <person name="Makela M.R."/>
            <person name="Granchi Z."/>
            <person name="Peng M."/>
            <person name="De Vries R.P."/>
            <person name="Grigoriev I."/>
            <person name="Riley R."/>
            <person name="Hilden K."/>
        </authorList>
    </citation>
    <scope>NUCLEOTIDE SEQUENCE [LARGE SCALE GENOMIC DNA]</scope>
    <source>
        <strain evidence="15 16">FBCC735</strain>
    </source>
</reference>
<dbReference type="InterPro" id="IPR028162">
    <property type="entry name" value="Met8_C"/>
</dbReference>
<keyword evidence="5" id="KW-0949">S-adenosyl-L-methionine</keyword>
<dbReference type="GO" id="GO:0019354">
    <property type="term" value="P:siroheme biosynthetic process"/>
    <property type="evidence" value="ECO:0007669"/>
    <property type="project" value="InterPro"/>
</dbReference>
<evidence type="ECO:0000256" key="1">
    <source>
        <dbReference type="ARBA" id="ARBA00012400"/>
    </source>
</evidence>
<evidence type="ECO:0000256" key="3">
    <source>
        <dbReference type="ARBA" id="ARBA00022603"/>
    </source>
</evidence>
<dbReference type="SUPFAM" id="SSF51735">
    <property type="entry name" value="NAD(P)-binding Rossmann-fold domains"/>
    <property type="match status" value="1"/>
</dbReference>
<dbReference type="Pfam" id="PF14824">
    <property type="entry name" value="Sirohm_synth_M"/>
    <property type="match status" value="1"/>
</dbReference>
<dbReference type="SUPFAM" id="SSF75615">
    <property type="entry name" value="Siroheme synthase middle domains-like"/>
    <property type="match status" value="1"/>
</dbReference>
<evidence type="ECO:0000256" key="7">
    <source>
        <dbReference type="ARBA" id="ARBA00023027"/>
    </source>
</evidence>
<protein>
    <recommendedName>
        <fullName evidence="1">precorrin-2 dehydrogenase</fullName>
        <ecNumber evidence="1">1.3.1.76</ecNumber>
    </recommendedName>
</protein>
<evidence type="ECO:0000256" key="2">
    <source>
        <dbReference type="ARBA" id="ARBA00022481"/>
    </source>
</evidence>
<feature type="domain" description="Siroheme synthase central" evidence="14">
    <location>
        <begin position="173"/>
        <end position="197"/>
    </location>
</feature>
<evidence type="ECO:0000256" key="4">
    <source>
        <dbReference type="ARBA" id="ARBA00022679"/>
    </source>
</evidence>
<evidence type="ECO:0000256" key="6">
    <source>
        <dbReference type="ARBA" id="ARBA00023002"/>
    </source>
</evidence>
<accession>A0A1M2VPN3</accession>
<dbReference type="Pfam" id="PF00590">
    <property type="entry name" value="TP_methylase"/>
    <property type="match status" value="1"/>
</dbReference>
<feature type="domain" description="Tetrapyrrole methylase" evidence="12">
    <location>
        <begin position="333"/>
        <end position="552"/>
    </location>
</feature>
<evidence type="ECO:0000313" key="15">
    <source>
        <dbReference type="EMBL" id="OJT09555.1"/>
    </source>
</evidence>
<dbReference type="InterPro" id="IPR003043">
    <property type="entry name" value="Uropor_MeTrfase_CS"/>
</dbReference>
<evidence type="ECO:0000259" key="14">
    <source>
        <dbReference type="Pfam" id="PF14824"/>
    </source>
</evidence>
<dbReference type="OrthoDB" id="508204at2759"/>
<dbReference type="Pfam" id="PF14823">
    <property type="entry name" value="Sirohm_synth_C"/>
    <property type="match status" value="1"/>
</dbReference>
<sequence length="620" mass="67069">MEAFPAPVPGASLLLSFKPVKKNVLIIGGNNIAAKRAFAALEAEANVLVLVRGGLDAACEELRWRANQGQLALFDLDSLPCSSAGPSDHWRDANAVDSFIYMQPEKMRLVCITDTVSSPNAAYRRTYESAREIAQKCGHRSIPVNVTDMPDLCDFTFMSTQRFVDAETGTSTPLQVGITTNGHGCRLAGRIRRDIVASLPKEIGGSVTKVGRLRELAQVAIPEDAVEIPELNEDGAPVTPNEPVPQRKQEETATERARRRMKWVAQVSEYWSIRRLAHLTDAQMDAILDGREGLISTSSSVRNTDSPTPSVGDSDISTSQHDLDLTPSRRGRILLVGSGPGHPSLLTVATHAALTKHADLVLSDKLVPEAVLALVPPGVEVRIARKFPGNAEGAQMELMEAAIEAANRGLTVVRLKQGDPTVYGRAGEEVIYFRARGFEPVVVPGVSSVLAGPTFAGIPVTQRGAAESFIVCTGVGRQGKEVKLPGYERGRTLVILMGVARLPQVLDTLQTGDAESAGRRDGPAYPSHTPIALIERASMPDQRVICSTLKDISAALESVGEQRPPGMLVIGWSVLSLWERGDMTILEDGAETHDEERVKGWLGEKLWRVSEGLNAEWESW</sequence>
<dbReference type="OMA" id="TPCAIVE"/>
<evidence type="ECO:0000256" key="5">
    <source>
        <dbReference type="ARBA" id="ARBA00022691"/>
    </source>
</evidence>
<dbReference type="GO" id="GO:0032259">
    <property type="term" value="P:methylation"/>
    <property type="evidence" value="ECO:0007669"/>
    <property type="project" value="UniProtKB-KW"/>
</dbReference>
<evidence type="ECO:0000256" key="11">
    <source>
        <dbReference type="SAM" id="MobiDB-lite"/>
    </source>
</evidence>
<comment type="similarity">
    <text evidence="9">In the N-terminal section; belongs to the precorrin methyltransferase family.</text>
</comment>
<gene>
    <name evidence="15" type="ORF">TRAPUB_13932</name>
</gene>
<feature type="domain" description="Siroheme biosynthesis protein Met8 C-terminal" evidence="13">
    <location>
        <begin position="250"/>
        <end position="290"/>
    </location>
</feature>
<dbReference type="PROSITE" id="PS00840">
    <property type="entry name" value="SUMT_2"/>
    <property type="match status" value="1"/>
</dbReference>
<keyword evidence="4 10" id="KW-0808">Transferase</keyword>
<dbReference type="InterPro" id="IPR000878">
    <property type="entry name" value="4pyrrol_Mease"/>
</dbReference>
<dbReference type="PANTHER" id="PTHR45790">
    <property type="entry name" value="SIROHEME SYNTHASE-RELATED"/>
    <property type="match status" value="1"/>
</dbReference>
<dbReference type="EC" id="1.3.1.76" evidence="1"/>
<keyword evidence="16" id="KW-1185">Reference proteome</keyword>
<name>A0A1M2VPN3_TRAPU</name>
<evidence type="ECO:0000259" key="12">
    <source>
        <dbReference type="Pfam" id="PF00590"/>
    </source>
</evidence>
<keyword evidence="8" id="KW-0627">Porphyrin biosynthesis</keyword>
<dbReference type="FunFam" id="3.40.1010.10:FF:000006">
    <property type="entry name" value="Siroheme synthase, putative"/>
    <property type="match status" value="1"/>
</dbReference>
<dbReference type="STRING" id="154538.A0A1M2VPN3"/>
<dbReference type="PANTHER" id="PTHR45790:SF6">
    <property type="entry name" value="UROPORPHYRINOGEN-III C-METHYLTRANSFERASE"/>
    <property type="match status" value="1"/>
</dbReference>
<dbReference type="InterPro" id="IPR014777">
    <property type="entry name" value="4pyrrole_Mease_sub1"/>
</dbReference>
<dbReference type="GO" id="GO:0043115">
    <property type="term" value="F:precorrin-2 dehydrogenase activity"/>
    <property type="evidence" value="ECO:0007669"/>
    <property type="project" value="UniProtKB-EC"/>
</dbReference>
<keyword evidence="6" id="KW-0560">Oxidoreductase</keyword>
<organism evidence="15 16">
    <name type="scientific">Trametes pubescens</name>
    <name type="common">White-rot fungus</name>
    <dbReference type="NCBI Taxonomy" id="154538"/>
    <lineage>
        <taxon>Eukaryota</taxon>
        <taxon>Fungi</taxon>
        <taxon>Dikarya</taxon>
        <taxon>Basidiomycota</taxon>
        <taxon>Agaricomycotina</taxon>
        <taxon>Agaricomycetes</taxon>
        <taxon>Polyporales</taxon>
        <taxon>Polyporaceae</taxon>
        <taxon>Trametes</taxon>
    </lineage>
</organism>
<proteinExistence type="inferred from homology"/>
<dbReference type="InterPro" id="IPR035996">
    <property type="entry name" value="4pyrrol_Methylase_sf"/>
</dbReference>
<dbReference type="Proteomes" id="UP000184267">
    <property type="component" value="Unassembled WGS sequence"/>
</dbReference>
<dbReference type="Gene3D" id="3.30.950.10">
    <property type="entry name" value="Methyltransferase, Cobalt-precorrin-4 Transmethylase, Domain 2"/>
    <property type="match status" value="1"/>
</dbReference>
<comment type="caution">
    <text evidence="15">The sequence shown here is derived from an EMBL/GenBank/DDBJ whole genome shotgun (WGS) entry which is preliminary data.</text>
</comment>
<dbReference type="InterPro" id="IPR028281">
    <property type="entry name" value="Sirohaem_synthase_central"/>
</dbReference>
<keyword evidence="7" id="KW-0520">NAD</keyword>
<dbReference type="CDD" id="cd11642">
    <property type="entry name" value="SUMT"/>
    <property type="match status" value="1"/>
</dbReference>
<dbReference type="SUPFAM" id="SSF53790">
    <property type="entry name" value="Tetrapyrrole methylase"/>
    <property type="match status" value="1"/>
</dbReference>